<evidence type="ECO:0000313" key="3">
    <source>
        <dbReference type="Proteomes" id="UP000654947"/>
    </source>
</evidence>
<reference evidence="2 3" key="1">
    <citation type="journal article" date="2014" name="Int. J. Syst. Evol. Microbiol.">
        <title>Complete genome sequence of Corynebacterium casei LMG S-19264T (=DSM 44701T), isolated from a smear-ripened cheese.</title>
        <authorList>
            <consortium name="US DOE Joint Genome Institute (JGI-PGF)"/>
            <person name="Walter F."/>
            <person name="Albersmeier A."/>
            <person name="Kalinowski J."/>
            <person name="Ruckert C."/>
        </authorList>
    </citation>
    <scope>NUCLEOTIDE SEQUENCE [LARGE SCALE GENOMIC DNA]</scope>
    <source>
        <strain evidence="2 3">KCTC 19473</strain>
    </source>
</reference>
<keyword evidence="3" id="KW-1185">Reference proteome</keyword>
<sequence length="341" mass="37381">MPRLSHTLDITPVDRAVLADTVAALHEMARACRFDGRGWLALPDRATVADLRAEADDLGLIDADQARRLREEQREAAERSARAGAEGDTATAEEEAVAASRLALQLKNGRHLAPRSRYLLAELSPAGVPLEPAEEDKGWSGTGLTVTSWDEHGKSAVSYDMPDTSGGEPAVTWGDVEHDGDREHLRATTEVQIPGRGAWLRRARADLAFDTGAWYEAAAGRGDPESPPALVVAEHRLVRVRAWVAPSPGENGYWSVEAVLDVRGRGLFRPMVALMFWAIRASTRREERGKVGRGERTLREQLAEDAVRYDRIARNAPRIPGFLRRVRDAMAGARDAPPETP</sequence>
<comment type="caution">
    <text evidence="2">The sequence shown here is derived from an EMBL/GenBank/DDBJ whole genome shotgun (WGS) entry which is preliminary data.</text>
</comment>
<dbReference type="EMBL" id="BMXL01000043">
    <property type="protein sequence ID" value="GHD36918.1"/>
    <property type="molecule type" value="Genomic_DNA"/>
</dbReference>
<evidence type="ECO:0000313" key="2">
    <source>
        <dbReference type="EMBL" id="GHD36918.1"/>
    </source>
</evidence>
<organism evidence="2 3">
    <name type="scientific">Nocardiopsis kunsanensis</name>
    <dbReference type="NCBI Taxonomy" id="141693"/>
    <lineage>
        <taxon>Bacteria</taxon>
        <taxon>Bacillati</taxon>
        <taxon>Actinomycetota</taxon>
        <taxon>Actinomycetes</taxon>
        <taxon>Streptosporangiales</taxon>
        <taxon>Nocardiopsidaceae</taxon>
        <taxon>Nocardiopsis</taxon>
    </lineage>
</organism>
<feature type="compositionally biased region" description="Basic and acidic residues" evidence="1">
    <location>
        <begin position="71"/>
        <end position="81"/>
    </location>
</feature>
<protein>
    <submittedName>
        <fullName evidence="2">Uncharacterized protein</fullName>
    </submittedName>
</protein>
<name>A0A919CMV5_9ACTN</name>
<accession>A0A919CMV5</accession>
<dbReference type="Proteomes" id="UP000654947">
    <property type="component" value="Unassembled WGS sequence"/>
</dbReference>
<gene>
    <name evidence="2" type="ORF">GCM10007147_44580</name>
</gene>
<evidence type="ECO:0000256" key="1">
    <source>
        <dbReference type="SAM" id="MobiDB-lite"/>
    </source>
</evidence>
<proteinExistence type="predicted"/>
<feature type="region of interest" description="Disordered" evidence="1">
    <location>
        <begin position="71"/>
        <end position="93"/>
    </location>
</feature>
<dbReference type="RefSeq" id="WP_017577728.1">
    <property type="nucleotide sequence ID" value="NZ_BMXL01000043.1"/>
</dbReference>
<dbReference type="AlphaFoldDB" id="A0A919CMV5"/>